<evidence type="ECO:0000256" key="6">
    <source>
        <dbReference type="PIRSR" id="PIRSR006019-1"/>
    </source>
</evidence>
<dbReference type="PANTHER" id="PTHR11086:SF18">
    <property type="entry name" value="DEOXYCYTIDYLATE DEAMINASE"/>
    <property type="match status" value="1"/>
</dbReference>
<evidence type="ECO:0000256" key="5">
    <source>
        <dbReference type="ARBA" id="ARBA00022833"/>
    </source>
</evidence>
<dbReference type="PANTHER" id="PTHR11086">
    <property type="entry name" value="DEOXYCYTIDYLATE DEAMINASE-RELATED"/>
    <property type="match status" value="1"/>
</dbReference>
<keyword evidence="3 7" id="KW-0479">Metal-binding</keyword>
<feature type="binding site" evidence="7">
    <location>
        <position position="120"/>
    </location>
    <ligand>
        <name>Zn(2+)</name>
        <dbReference type="ChEBI" id="CHEBI:29105"/>
        <note>catalytic</note>
    </ligand>
</feature>
<feature type="domain" description="CMP/dCMP-type deaminase" evidence="8">
    <location>
        <begin position="15"/>
        <end position="145"/>
    </location>
</feature>
<gene>
    <name evidence="9" type="ORF">A2771_01315</name>
</gene>
<dbReference type="PROSITE" id="PS00903">
    <property type="entry name" value="CYT_DCMP_DEAMINASES_1"/>
    <property type="match status" value="1"/>
</dbReference>
<dbReference type="Pfam" id="PF00383">
    <property type="entry name" value="dCMP_cyt_deam_1"/>
    <property type="match status" value="1"/>
</dbReference>
<organism evidence="9 10">
    <name type="scientific">Candidatus Woesebacteria bacterium RIFCSPHIGHO2_01_FULL_38_26b</name>
    <dbReference type="NCBI Taxonomy" id="1802491"/>
    <lineage>
        <taxon>Bacteria</taxon>
        <taxon>Candidatus Woeseibacteriota</taxon>
    </lineage>
</organism>
<dbReference type="PROSITE" id="PS51747">
    <property type="entry name" value="CYT_DCMP_DEAMINASES_2"/>
    <property type="match status" value="1"/>
</dbReference>
<feature type="binding site" evidence="7">
    <location>
        <position position="117"/>
    </location>
    <ligand>
        <name>Zn(2+)</name>
        <dbReference type="ChEBI" id="CHEBI:29105"/>
        <note>catalytic</note>
    </ligand>
</feature>
<dbReference type="InterPro" id="IPR035105">
    <property type="entry name" value="Deoxycytidylate_deaminase_dom"/>
</dbReference>
<evidence type="ECO:0000256" key="7">
    <source>
        <dbReference type="PIRSR" id="PIRSR006019-2"/>
    </source>
</evidence>
<dbReference type="GO" id="GO:0005737">
    <property type="term" value="C:cytoplasm"/>
    <property type="evidence" value="ECO:0007669"/>
    <property type="project" value="TreeGrafter"/>
</dbReference>
<dbReference type="PIRSF" id="PIRSF006019">
    <property type="entry name" value="dCMP_deaminase"/>
    <property type="match status" value="1"/>
</dbReference>
<dbReference type="SUPFAM" id="SSF53927">
    <property type="entry name" value="Cytidine deaminase-like"/>
    <property type="match status" value="1"/>
</dbReference>
<dbReference type="AlphaFoldDB" id="A0A1F7XVT2"/>
<keyword evidence="5 7" id="KW-0862">Zinc</keyword>
<dbReference type="InterPro" id="IPR016473">
    <property type="entry name" value="dCMP_deaminase"/>
</dbReference>
<dbReference type="CDD" id="cd01286">
    <property type="entry name" value="deoxycytidylate_deaminase"/>
    <property type="match status" value="1"/>
</dbReference>
<comment type="similarity">
    <text evidence="2">Belongs to the cytidine and deoxycytidylate deaminase family.</text>
</comment>
<evidence type="ECO:0000313" key="10">
    <source>
        <dbReference type="Proteomes" id="UP000176741"/>
    </source>
</evidence>
<keyword evidence="9" id="KW-0131">Cell cycle</keyword>
<evidence type="ECO:0000256" key="2">
    <source>
        <dbReference type="ARBA" id="ARBA00006576"/>
    </source>
</evidence>
<evidence type="ECO:0000256" key="3">
    <source>
        <dbReference type="ARBA" id="ARBA00022723"/>
    </source>
</evidence>
<dbReference type="GO" id="GO:0051301">
    <property type="term" value="P:cell division"/>
    <property type="evidence" value="ECO:0007669"/>
    <property type="project" value="UniProtKB-KW"/>
</dbReference>
<protein>
    <submittedName>
        <fullName evidence="9">Cell division protein DedD</fullName>
    </submittedName>
</protein>
<dbReference type="GO" id="GO:0004132">
    <property type="term" value="F:dCMP deaminase activity"/>
    <property type="evidence" value="ECO:0007669"/>
    <property type="project" value="InterPro"/>
</dbReference>
<evidence type="ECO:0000256" key="1">
    <source>
        <dbReference type="ARBA" id="ARBA00001947"/>
    </source>
</evidence>
<dbReference type="Gene3D" id="3.40.140.10">
    <property type="entry name" value="Cytidine Deaminase, domain 2"/>
    <property type="match status" value="1"/>
</dbReference>
<keyword evidence="9" id="KW-0132">Cell division</keyword>
<dbReference type="InterPro" id="IPR015517">
    <property type="entry name" value="dCMP_deaminase-rel"/>
</dbReference>
<evidence type="ECO:0000259" key="8">
    <source>
        <dbReference type="PROSITE" id="PS51747"/>
    </source>
</evidence>
<comment type="caution">
    <text evidence="9">The sequence shown here is derived from an EMBL/GenBank/DDBJ whole genome shotgun (WGS) entry which is preliminary data.</text>
</comment>
<dbReference type="InterPro" id="IPR002125">
    <property type="entry name" value="CMP_dCMP_dom"/>
</dbReference>
<evidence type="ECO:0000313" key="9">
    <source>
        <dbReference type="EMBL" id="OGM19126.1"/>
    </source>
</evidence>
<name>A0A1F7XVT2_9BACT</name>
<feature type="active site" description="Proton donor" evidence="6">
    <location>
        <position position="91"/>
    </location>
</feature>
<dbReference type="GO" id="GO:0008270">
    <property type="term" value="F:zinc ion binding"/>
    <property type="evidence" value="ECO:0007669"/>
    <property type="project" value="InterPro"/>
</dbReference>
<evidence type="ECO:0000256" key="4">
    <source>
        <dbReference type="ARBA" id="ARBA00022801"/>
    </source>
</evidence>
<dbReference type="EMBL" id="MGGD01000080">
    <property type="protein sequence ID" value="OGM19126.1"/>
    <property type="molecule type" value="Genomic_DNA"/>
</dbReference>
<dbReference type="GO" id="GO:0006220">
    <property type="term" value="P:pyrimidine nucleotide metabolic process"/>
    <property type="evidence" value="ECO:0007669"/>
    <property type="project" value="InterPro"/>
</dbReference>
<proteinExistence type="inferred from homology"/>
<accession>A0A1F7XVT2</accession>
<reference evidence="9 10" key="1">
    <citation type="journal article" date="2016" name="Nat. Commun.">
        <title>Thousands of microbial genomes shed light on interconnected biogeochemical processes in an aquifer system.</title>
        <authorList>
            <person name="Anantharaman K."/>
            <person name="Brown C.T."/>
            <person name="Hug L.A."/>
            <person name="Sharon I."/>
            <person name="Castelle C.J."/>
            <person name="Probst A.J."/>
            <person name="Thomas B.C."/>
            <person name="Singh A."/>
            <person name="Wilkins M.J."/>
            <person name="Karaoz U."/>
            <person name="Brodie E.L."/>
            <person name="Williams K.H."/>
            <person name="Hubbard S.S."/>
            <person name="Banfield J.F."/>
        </authorList>
    </citation>
    <scope>NUCLEOTIDE SEQUENCE [LARGE SCALE GENOMIC DNA]</scope>
</reference>
<sequence length="168" mass="18841">MKKSRTITKRHPRPPWDDYFLEIAKAVSARSTCDRGKSSCVIVKENQILVSGYAGSPTGFPHCDEVGHQLKRLIHENGSITEHCMRTVHAEQNALAQAAKRGVAVEGSTVYTNMTPCRTCAMLLINSGVKRIVAEKKYHAGNESEQMFKKAGINIKYKFNEVEKYKNQ</sequence>
<dbReference type="Proteomes" id="UP000176741">
    <property type="component" value="Unassembled WGS sequence"/>
</dbReference>
<comment type="cofactor">
    <cofactor evidence="1 7">
        <name>Zn(2+)</name>
        <dbReference type="ChEBI" id="CHEBI:29105"/>
    </cofactor>
</comment>
<keyword evidence="4" id="KW-0378">Hydrolase</keyword>
<dbReference type="InterPro" id="IPR016192">
    <property type="entry name" value="APOBEC/CMP_deaminase_Zn-bd"/>
</dbReference>
<feature type="binding site" evidence="7">
    <location>
        <position position="89"/>
    </location>
    <ligand>
        <name>Zn(2+)</name>
        <dbReference type="ChEBI" id="CHEBI:29105"/>
        <note>catalytic</note>
    </ligand>
</feature>
<dbReference type="InterPro" id="IPR016193">
    <property type="entry name" value="Cytidine_deaminase-like"/>
</dbReference>